<dbReference type="PANTHER" id="PTHR36918:SF1">
    <property type="entry name" value="PROTEIN-EXPORT PROTEIN SECB"/>
    <property type="match status" value="1"/>
</dbReference>
<accession>A0A2R8A883</accession>
<protein>
    <recommendedName>
        <fullName evidence="6">Protein-export protein SecB</fullName>
    </recommendedName>
</protein>
<keyword evidence="6" id="KW-0963">Cytoplasm</keyword>
<gene>
    <name evidence="6 8" type="primary">secB</name>
    <name evidence="8" type="ORF">POI8812_00526</name>
</gene>
<evidence type="ECO:0000256" key="7">
    <source>
        <dbReference type="SAM" id="MobiDB-lite"/>
    </source>
</evidence>
<dbReference type="PANTHER" id="PTHR36918">
    <property type="match status" value="1"/>
</dbReference>
<keyword evidence="3 6" id="KW-0653">Protein transport</keyword>
<dbReference type="Gene3D" id="3.10.420.10">
    <property type="entry name" value="SecB-like"/>
    <property type="match status" value="1"/>
</dbReference>
<comment type="function">
    <text evidence="6">One of the proteins required for the normal export of preproteins out of the cell cytoplasm. It is a molecular chaperone that binds to a subset of precursor proteins, maintaining them in a translocation-competent state. It also specifically binds to its receptor SecA.</text>
</comment>
<organism evidence="8 9">
    <name type="scientific">Pontivivens insulae</name>
    <dbReference type="NCBI Taxonomy" id="1639689"/>
    <lineage>
        <taxon>Bacteria</taxon>
        <taxon>Pseudomonadati</taxon>
        <taxon>Pseudomonadota</taxon>
        <taxon>Alphaproteobacteria</taxon>
        <taxon>Rhodobacterales</taxon>
        <taxon>Paracoccaceae</taxon>
        <taxon>Pontivivens</taxon>
    </lineage>
</organism>
<dbReference type="OrthoDB" id="9795145at2"/>
<evidence type="ECO:0000256" key="2">
    <source>
        <dbReference type="ARBA" id="ARBA00022448"/>
    </source>
</evidence>
<dbReference type="AlphaFoldDB" id="A0A2R8A883"/>
<dbReference type="NCBIfam" id="TIGR00809">
    <property type="entry name" value="secB"/>
    <property type="match status" value="1"/>
</dbReference>
<dbReference type="EMBL" id="OMKW01000001">
    <property type="protein sequence ID" value="SPF28228.1"/>
    <property type="molecule type" value="Genomic_DNA"/>
</dbReference>
<dbReference type="HAMAP" id="MF_00821">
    <property type="entry name" value="SecB"/>
    <property type="match status" value="1"/>
</dbReference>
<dbReference type="GO" id="GO:0015031">
    <property type="term" value="P:protein transport"/>
    <property type="evidence" value="ECO:0007669"/>
    <property type="project" value="UniProtKB-UniRule"/>
</dbReference>
<dbReference type="GO" id="GO:0005737">
    <property type="term" value="C:cytoplasm"/>
    <property type="evidence" value="ECO:0007669"/>
    <property type="project" value="UniProtKB-SubCell"/>
</dbReference>
<evidence type="ECO:0000256" key="4">
    <source>
        <dbReference type="ARBA" id="ARBA00023010"/>
    </source>
</evidence>
<dbReference type="GO" id="GO:0051262">
    <property type="term" value="P:protein tetramerization"/>
    <property type="evidence" value="ECO:0007669"/>
    <property type="project" value="InterPro"/>
</dbReference>
<dbReference type="GO" id="GO:0006457">
    <property type="term" value="P:protein folding"/>
    <property type="evidence" value="ECO:0007669"/>
    <property type="project" value="UniProtKB-UniRule"/>
</dbReference>
<evidence type="ECO:0000256" key="5">
    <source>
        <dbReference type="ARBA" id="ARBA00023186"/>
    </source>
</evidence>
<comment type="subunit">
    <text evidence="6">Homotetramer, a dimer of dimers. One homotetramer interacts with 1 SecA dimer.</text>
</comment>
<keyword evidence="9" id="KW-1185">Reference proteome</keyword>
<name>A0A2R8A883_9RHOB</name>
<dbReference type="Pfam" id="PF02556">
    <property type="entry name" value="SecB"/>
    <property type="match status" value="1"/>
</dbReference>
<evidence type="ECO:0000256" key="6">
    <source>
        <dbReference type="HAMAP-Rule" id="MF_00821"/>
    </source>
</evidence>
<keyword evidence="2 6" id="KW-0813">Transport</keyword>
<dbReference type="RefSeq" id="WP_108780951.1">
    <property type="nucleotide sequence ID" value="NZ_OMKW01000001.1"/>
</dbReference>
<keyword evidence="5 6" id="KW-0143">Chaperone</keyword>
<dbReference type="GO" id="GO:0051082">
    <property type="term" value="F:unfolded protein binding"/>
    <property type="evidence" value="ECO:0007669"/>
    <property type="project" value="InterPro"/>
</dbReference>
<reference evidence="8 9" key="1">
    <citation type="submission" date="2018-03" db="EMBL/GenBank/DDBJ databases">
        <authorList>
            <person name="Keele B.F."/>
        </authorList>
    </citation>
    <scope>NUCLEOTIDE SEQUENCE [LARGE SCALE GENOMIC DNA]</scope>
    <source>
        <strain evidence="8 9">CeCT 8812</strain>
    </source>
</reference>
<dbReference type="SUPFAM" id="SSF54611">
    <property type="entry name" value="SecB-like"/>
    <property type="match status" value="1"/>
</dbReference>
<feature type="region of interest" description="Disordered" evidence="7">
    <location>
        <begin position="1"/>
        <end position="22"/>
    </location>
</feature>
<dbReference type="InterPro" id="IPR035958">
    <property type="entry name" value="SecB-like_sf"/>
</dbReference>
<keyword evidence="4 6" id="KW-0811">Translocation</keyword>
<evidence type="ECO:0000313" key="8">
    <source>
        <dbReference type="EMBL" id="SPF28228.1"/>
    </source>
</evidence>
<evidence type="ECO:0000313" key="9">
    <source>
        <dbReference type="Proteomes" id="UP000244932"/>
    </source>
</evidence>
<proteinExistence type="inferred from homology"/>
<evidence type="ECO:0000256" key="1">
    <source>
        <dbReference type="ARBA" id="ARBA00009990"/>
    </source>
</evidence>
<dbReference type="InterPro" id="IPR003708">
    <property type="entry name" value="SecB"/>
</dbReference>
<comment type="similarity">
    <text evidence="1 6">Belongs to the SecB family.</text>
</comment>
<feature type="compositionally biased region" description="Low complexity" evidence="7">
    <location>
        <begin position="7"/>
        <end position="22"/>
    </location>
</feature>
<sequence length="171" mass="18734">MADETPEAGAAAAPEAAAQQTPPQLKIRTQYVKDVSFENIAAQKGFTPTTPPQIKVGVNLDAKKNGDNLYEVILTLKVNAEAADQPVFLMELDYAGTFEIENVPDAQMHPFLMIECPRMLFPFARRIVSDMTRDGGYPPVNIDPIDFIALYRNEILRRQQAQAAAAPSGTA</sequence>
<evidence type="ECO:0000256" key="3">
    <source>
        <dbReference type="ARBA" id="ARBA00022927"/>
    </source>
</evidence>
<dbReference type="NCBIfam" id="NF004392">
    <property type="entry name" value="PRK05751.1-3"/>
    <property type="match status" value="1"/>
</dbReference>
<comment type="subcellular location">
    <subcellularLocation>
        <location evidence="6">Cytoplasm</location>
    </subcellularLocation>
</comment>
<dbReference type="Proteomes" id="UP000244932">
    <property type="component" value="Unassembled WGS sequence"/>
</dbReference>
<dbReference type="PRINTS" id="PR01594">
    <property type="entry name" value="SECBCHAPRONE"/>
</dbReference>